<dbReference type="GeneID" id="25258412"/>
<dbReference type="InterPro" id="IPR020472">
    <property type="entry name" value="WD40_PAC1"/>
</dbReference>
<dbReference type="RefSeq" id="XP_013239138.1">
    <property type="nucleotide sequence ID" value="XM_013383684.1"/>
</dbReference>
<dbReference type="Proteomes" id="UP000029725">
    <property type="component" value="Unassembled WGS sequence"/>
</dbReference>
<dbReference type="InterPro" id="IPR036322">
    <property type="entry name" value="WD40_repeat_dom_sf"/>
</dbReference>
<evidence type="ECO:0000313" key="8">
    <source>
        <dbReference type="Proteomes" id="UP000029725"/>
    </source>
</evidence>
<evidence type="ECO:0000256" key="2">
    <source>
        <dbReference type="ARBA" id="ARBA00022574"/>
    </source>
</evidence>
<accession>A0A098VUQ1</accession>
<evidence type="ECO:0000313" key="7">
    <source>
        <dbReference type="EMBL" id="KGG52702.1"/>
    </source>
</evidence>
<keyword evidence="2 5" id="KW-0853">WD repeat</keyword>
<dbReference type="PRINTS" id="PR00320">
    <property type="entry name" value="GPROTEINBRPT"/>
</dbReference>
<dbReference type="HOGENOM" id="CLU_641054_0_0_1"/>
<comment type="caution">
    <text evidence="7">The sequence shown here is derived from an EMBL/GenBank/DDBJ whole genome shotgun (WGS) entry which is preliminary data.</text>
</comment>
<dbReference type="Pfam" id="PF00400">
    <property type="entry name" value="WD40"/>
    <property type="match status" value="2"/>
</dbReference>
<name>A0A098VUQ1_9MICR</name>
<gene>
    <name evidence="7" type="ORF">DI09_141p40</name>
</gene>
<dbReference type="GO" id="GO:0000027">
    <property type="term" value="P:ribosomal large subunit assembly"/>
    <property type="evidence" value="ECO:0007669"/>
    <property type="project" value="TreeGrafter"/>
</dbReference>
<feature type="repeat" description="WD" evidence="5">
    <location>
        <begin position="342"/>
        <end position="377"/>
    </location>
</feature>
<dbReference type="InterPro" id="IPR015943">
    <property type="entry name" value="WD40/YVTN_repeat-like_dom_sf"/>
</dbReference>
<keyword evidence="8" id="KW-1185">Reference proteome</keyword>
<organism evidence="7 8">
    <name type="scientific">Mitosporidium daphniae</name>
    <dbReference type="NCBI Taxonomy" id="1485682"/>
    <lineage>
        <taxon>Eukaryota</taxon>
        <taxon>Fungi</taxon>
        <taxon>Fungi incertae sedis</taxon>
        <taxon>Microsporidia</taxon>
        <taxon>Mitosporidium</taxon>
    </lineage>
</organism>
<feature type="domain" description="NLE" evidence="6">
    <location>
        <begin position="13"/>
        <end position="79"/>
    </location>
</feature>
<feature type="repeat" description="WD" evidence="5">
    <location>
        <begin position="298"/>
        <end position="331"/>
    </location>
</feature>
<proteinExistence type="predicted"/>
<dbReference type="PROSITE" id="PS00678">
    <property type="entry name" value="WD_REPEATS_1"/>
    <property type="match status" value="1"/>
</dbReference>
<dbReference type="PROSITE" id="PS50082">
    <property type="entry name" value="WD_REPEATS_2"/>
    <property type="match status" value="2"/>
</dbReference>
<dbReference type="EMBL" id="JMKJ01000046">
    <property type="protein sequence ID" value="KGG52702.1"/>
    <property type="molecule type" value="Genomic_DNA"/>
</dbReference>
<dbReference type="InterPro" id="IPR012972">
    <property type="entry name" value="NLE"/>
</dbReference>
<comment type="subcellular location">
    <subcellularLocation>
        <location evidence="1">Nucleus</location>
        <location evidence="1">Nucleolus</location>
    </subcellularLocation>
</comment>
<dbReference type="InterPro" id="IPR001680">
    <property type="entry name" value="WD40_rpt"/>
</dbReference>
<evidence type="ECO:0000256" key="5">
    <source>
        <dbReference type="PROSITE-ProRule" id="PRU00221"/>
    </source>
</evidence>
<dbReference type="VEuPathDB" id="MicrosporidiaDB:DI09_141p40"/>
<dbReference type="Pfam" id="PF08154">
    <property type="entry name" value="NLE"/>
    <property type="match status" value="1"/>
</dbReference>
<dbReference type="OrthoDB" id="10251381at2759"/>
<dbReference type="InterPro" id="IPR019775">
    <property type="entry name" value="WD40_repeat_CS"/>
</dbReference>
<evidence type="ECO:0000256" key="3">
    <source>
        <dbReference type="ARBA" id="ARBA00022737"/>
    </source>
</evidence>
<dbReference type="AlphaFoldDB" id="A0A098VUQ1"/>
<dbReference type="Gene3D" id="2.130.10.10">
    <property type="entry name" value="YVTN repeat-like/Quinoprotein amine dehydrogenase"/>
    <property type="match status" value="2"/>
</dbReference>
<protein>
    <submittedName>
        <fullName evidence="7">Ribosome biogenesis protein Ytm1</fullName>
    </submittedName>
</protein>
<dbReference type="PANTHER" id="PTHR19848:SF0">
    <property type="entry name" value="NOTCHLESS PROTEIN HOMOLOG 1"/>
    <property type="match status" value="1"/>
</dbReference>
<dbReference type="GO" id="GO:0005730">
    <property type="term" value="C:nucleolus"/>
    <property type="evidence" value="ECO:0007669"/>
    <property type="project" value="UniProtKB-SubCell"/>
</dbReference>
<evidence type="ECO:0000256" key="1">
    <source>
        <dbReference type="ARBA" id="ARBA00004604"/>
    </source>
</evidence>
<keyword evidence="4" id="KW-0539">Nucleus</keyword>
<keyword evidence="3" id="KW-0677">Repeat</keyword>
<reference evidence="7 8" key="1">
    <citation type="submission" date="2014-04" db="EMBL/GenBank/DDBJ databases">
        <title>A new species of microsporidia sheds light on the evolution of extreme parasitism.</title>
        <authorList>
            <person name="Haag K.L."/>
            <person name="James T.Y."/>
            <person name="Larsson R."/>
            <person name="Schaer T.M."/>
            <person name="Refardt D."/>
            <person name="Pombert J.-F."/>
            <person name="Ebert D."/>
        </authorList>
    </citation>
    <scope>NUCLEOTIDE SEQUENCE [LARGE SCALE GENOMIC DNA]</scope>
    <source>
        <strain evidence="7 8">UGP3</strain>
        <tissue evidence="7">Spores</tissue>
    </source>
</reference>
<sequence length="428" mass="45675">MREGHASHTQAQVQVRFESFHPSLIGTLPENSLLIPTSVCSSELRELLTSLFLSKELSFDNFDFSIDGQFLSGSLGSFLARNSWSHENLLTILIIPRIQKPKSIAFSLQTDDWVSSIAPLKNGASSFMAFGDYSGKLHFVDSLEHNTISSSLLIDGEMPIKSVLATPSSSYLVVSHKFSSSLVSMKSKEAIMGVTDGHSNTIESAAIMQESQSSILFATGSFDRSIRISEFNLSPIVTSSTKIVLEGHSGAVTGLASACSIPSGMASGGVISPSLLISASLDGSSRHWDLVKEEMISTTAHGVPLLGIALCPSDPNLMASPAADLTVRLWDARQKNSCFKSLHGHKLLPTAVVFSKSSTSGLYSVGQDGVIKTWDLRITGKRATSDSSIGETVMQQSNQLFSLALVEEAGKFALAVGGDQGLQLVSIE</sequence>
<evidence type="ECO:0000259" key="6">
    <source>
        <dbReference type="Pfam" id="PF08154"/>
    </source>
</evidence>
<dbReference type="SMART" id="SM00320">
    <property type="entry name" value="WD40"/>
    <property type="match status" value="5"/>
</dbReference>
<dbReference type="SUPFAM" id="SSF50978">
    <property type="entry name" value="WD40 repeat-like"/>
    <property type="match status" value="1"/>
</dbReference>
<dbReference type="PANTHER" id="PTHR19848">
    <property type="entry name" value="WD40 REPEAT PROTEIN"/>
    <property type="match status" value="1"/>
</dbReference>
<evidence type="ECO:0000256" key="4">
    <source>
        <dbReference type="ARBA" id="ARBA00023242"/>
    </source>
</evidence>